<dbReference type="EMBL" id="JASCZI010211562">
    <property type="protein sequence ID" value="MED6194443.1"/>
    <property type="molecule type" value="Genomic_DNA"/>
</dbReference>
<name>A0ABU6XBV6_9FABA</name>
<sequence>MRKKIAQRRGRNHHPTNSTHHTIHIHTNPTNLNVPSYPAAASSSHSPSLSLQTHTHTQMARTKTTNRLTGAEMPPPNTRSTQARTQQEREESPQSEHSPFSKFPCVKNSFMAFSIRD</sequence>
<feature type="region of interest" description="Disordered" evidence="1">
    <location>
        <begin position="1"/>
        <end position="103"/>
    </location>
</feature>
<feature type="compositionally biased region" description="Basic residues" evidence="1">
    <location>
        <begin position="1"/>
        <end position="14"/>
    </location>
</feature>
<comment type="caution">
    <text evidence="2">The sequence shown here is derived from an EMBL/GenBank/DDBJ whole genome shotgun (WGS) entry which is preliminary data.</text>
</comment>
<keyword evidence="3" id="KW-1185">Reference proteome</keyword>
<gene>
    <name evidence="2" type="ORF">PIB30_028602</name>
</gene>
<feature type="compositionally biased region" description="Low complexity" evidence="1">
    <location>
        <begin position="15"/>
        <end position="57"/>
    </location>
</feature>
<proteinExistence type="predicted"/>
<feature type="compositionally biased region" description="Polar residues" evidence="1">
    <location>
        <begin position="58"/>
        <end position="68"/>
    </location>
</feature>
<evidence type="ECO:0000313" key="3">
    <source>
        <dbReference type="Proteomes" id="UP001341840"/>
    </source>
</evidence>
<protein>
    <submittedName>
        <fullName evidence="2">Uncharacterized protein</fullName>
    </submittedName>
</protein>
<accession>A0ABU6XBV6</accession>
<reference evidence="2 3" key="1">
    <citation type="journal article" date="2023" name="Plants (Basel)">
        <title>Bridging the Gap: Combining Genomics and Transcriptomics Approaches to Understand Stylosanthes scabra, an Orphan Legume from the Brazilian Caatinga.</title>
        <authorList>
            <person name="Ferreira-Neto J.R.C."/>
            <person name="da Silva M.D."/>
            <person name="Binneck E."/>
            <person name="de Melo N.F."/>
            <person name="da Silva R.H."/>
            <person name="de Melo A.L.T.M."/>
            <person name="Pandolfi V."/>
            <person name="Bustamante F.O."/>
            <person name="Brasileiro-Vidal A.C."/>
            <person name="Benko-Iseppon A.M."/>
        </authorList>
    </citation>
    <scope>NUCLEOTIDE SEQUENCE [LARGE SCALE GENOMIC DNA]</scope>
    <source>
        <tissue evidence="2">Leaves</tissue>
    </source>
</reference>
<evidence type="ECO:0000256" key="1">
    <source>
        <dbReference type="SAM" id="MobiDB-lite"/>
    </source>
</evidence>
<evidence type="ECO:0000313" key="2">
    <source>
        <dbReference type="EMBL" id="MED6194443.1"/>
    </source>
</evidence>
<organism evidence="2 3">
    <name type="scientific">Stylosanthes scabra</name>
    <dbReference type="NCBI Taxonomy" id="79078"/>
    <lineage>
        <taxon>Eukaryota</taxon>
        <taxon>Viridiplantae</taxon>
        <taxon>Streptophyta</taxon>
        <taxon>Embryophyta</taxon>
        <taxon>Tracheophyta</taxon>
        <taxon>Spermatophyta</taxon>
        <taxon>Magnoliopsida</taxon>
        <taxon>eudicotyledons</taxon>
        <taxon>Gunneridae</taxon>
        <taxon>Pentapetalae</taxon>
        <taxon>rosids</taxon>
        <taxon>fabids</taxon>
        <taxon>Fabales</taxon>
        <taxon>Fabaceae</taxon>
        <taxon>Papilionoideae</taxon>
        <taxon>50 kb inversion clade</taxon>
        <taxon>dalbergioids sensu lato</taxon>
        <taxon>Dalbergieae</taxon>
        <taxon>Pterocarpus clade</taxon>
        <taxon>Stylosanthes</taxon>
    </lineage>
</organism>
<dbReference type="Proteomes" id="UP001341840">
    <property type="component" value="Unassembled WGS sequence"/>
</dbReference>